<dbReference type="EMBL" id="CAXJIO010000011">
    <property type="protein sequence ID" value="CAL2102538.1"/>
    <property type="molecule type" value="Genomic_DNA"/>
</dbReference>
<comment type="caution">
    <text evidence="1">The sequence shown here is derived from an EMBL/GenBank/DDBJ whole genome shotgun (WGS) entry which is preliminary data.</text>
</comment>
<organism evidence="1 2">
    <name type="scientific">Tenacibaculum polynesiense</name>
    <dbReference type="NCBI Taxonomy" id="3137857"/>
    <lineage>
        <taxon>Bacteria</taxon>
        <taxon>Pseudomonadati</taxon>
        <taxon>Bacteroidota</taxon>
        <taxon>Flavobacteriia</taxon>
        <taxon>Flavobacteriales</taxon>
        <taxon>Flavobacteriaceae</taxon>
        <taxon>Tenacibaculum</taxon>
    </lineage>
</organism>
<reference evidence="1 2" key="1">
    <citation type="submission" date="2024-05" db="EMBL/GenBank/DDBJ databases">
        <authorList>
            <person name="Duchaud E."/>
        </authorList>
    </citation>
    <scope>NUCLEOTIDE SEQUENCE [LARGE SCALE GENOMIC DNA]</scope>
    <source>
        <strain evidence="1">Ena-SAMPLE-TAB-13-05-2024-13:56:06:370-140308</strain>
    </source>
</reference>
<gene>
    <name evidence="1" type="ORF">T190423A01A_20289</name>
</gene>
<name>A0ABP1EZ48_9FLAO</name>
<evidence type="ECO:0000313" key="1">
    <source>
        <dbReference type="EMBL" id="CAL2102538.1"/>
    </source>
</evidence>
<evidence type="ECO:0000313" key="2">
    <source>
        <dbReference type="Proteomes" id="UP001497527"/>
    </source>
</evidence>
<dbReference type="RefSeq" id="WP_348715915.1">
    <property type="nucleotide sequence ID" value="NZ_CAXJIO010000011.1"/>
</dbReference>
<accession>A0ABP1EZ48</accession>
<protein>
    <submittedName>
        <fullName evidence="1">Uncharacterized protein</fullName>
    </submittedName>
</protein>
<proteinExistence type="predicted"/>
<sequence>MIYRLKNIEGYNVDEIKNKASNKTHKFITYQYSISLIVGNIHVCSPVYFLKSNEVKKHTLRYNFISILFGWWSIPYGPSNTITSIKTNSNGGIDVTNDVILNLSEQSLDSKKVKIEQIYSYFKHPKKSTEKDFIKSLRQTKGLVSNQNIYLGQYTNTDDFSYTIGFENISIDSQKDLIKNLRKYFYEHVHIEVIQIDKENEFDQRLIELGKRLNY</sequence>
<keyword evidence="2" id="KW-1185">Reference proteome</keyword>
<dbReference type="Proteomes" id="UP001497527">
    <property type="component" value="Unassembled WGS sequence"/>
</dbReference>